<dbReference type="InterPro" id="IPR027417">
    <property type="entry name" value="P-loop_NTPase"/>
</dbReference>
<keyword evidence="2" id="KW-0547">Nucleotide-binding</keyword>
<keyword evidence="4" id="KW-0449">Lipoprotein</keyword>
<dbReference type="EMBL" id="GIBP01007409">
    <property type="protein sequence ID" value="NDV36378.1"/>
    <property type="molecule type" value="Transcribed_RNA"/>
</dbReference>
<evidence type="ECO:0000256" key="3">
    <source>
        <dbReference type="ARBA" id="ARBA00023134"/>
    </source>
</evidence>
<evidence type="ECO:0000256" key="4">
    <source>
        <dbReference type="ARBA" id="ARBA00023288"/>
    </source>
</evidence>
<protein>
    <submittedName>
        <fullName evidence="5">Uncharacterized protein</fullName>
    </submittedName>
</protein>
<keyword evidence="3" id="KW-0342">GTP-binding</keyword>
<dbReference type="AlphaFoldDB" id="A0A6B2LI69"/>
<organism evidence="5">
    <name type="scientific">Arcella intermedia</name>
    <dbReference type="NCBI Taxonomy" id="1963864"/>
    <lineage>
        <taxon>Eukaryota</taxon>
        <taxon>Amoebozoa</taxon>
        <taxon>Tubulinea</taxon>
        <taxon>Elardia</taxon>
        <taxon>Arcellinida</taxon>
        <taxon>Sphaerothecina</taxon>
        <taxon>Arcellidae</taxon>
        <taxon>Arcella</taxon>
    </lineage>
</organism>
<dbReference type="PROSITE" id="PS51421">
    <property type="entry name" value="RAS"/>
    <property type="match status" value="1"/>
</dbReference>
<evidence type="ECO:0000256" key="1">
    <source>
        <dbReference type="ARBA" id="ARBA00006270"/>
    </source>
</evidence>
<dbReference type="SMART" id="SM00175">
    <property type="entry name" value="RAB"/>
    <property type="match status" value="1"/>
</dbReference>
<dbReference type="SUPFAM" id="SSF52540">
    <property type="entry name" value="P-loop containing nucleoside triphosphate hydrolases"/>
    <property type="match status" value="1"/>
</dbReference>
<dbReference type="SMART" id="SM00174">
    <property type="entry name" value="RHO"/>
    <property type="match status" value="1"/>
</dbReference>
<dbReference type="FunFam" id="3.40.50.300:FF:001447">
    <property type="entry name" value="Ras-related protein Rab-1B"/>
    <property type="match status" value="1"/>
</dbReference>
<comment type="similarity">
    <text evidence="1">Belongs to the small GTPase superfamily. Rab family.</text>
</comment>
<dbReference type="PRINTS" id="PR00449">
    <property type="entry name" value="RASTRNSFRMNG"/>
</dbReference>
<dbReference type="PANTHER" id="PTHR47977">
    <property type="entry name" value="RAS-RELATED PROTEIN RAB"/>
    <property type="match status" value="1"/>
</dbReference>
<accession>A0A6B2LI69</accession>
<dbReference type="GO" id="GO:0005525">
    <property type="term" value="F:GTP binding"/>
    <property type="evidence" value="ECO:0007669"/>
    <property type="project" value="UniProtKB-KW"/>
</dbReference>
<dbReference type="SMART" id="SM00173">
    <property type="entry name" value="RAS"/>
    <property type="match status" value="1"/>
</dbReference>
<dbReference type="InterPro" id="IPR001806">
    <property type="entry name" value="Small_GTPase"/>
</dbReference>
<dbReference type="GO" id="GO:0003924">
    <property type="term" value="F:GTPase activity"/>
    <property type="evidence" value="ECO:0007669"/>
    <property type="project" value="InterPro"/>
</dbReference>
<evidence type="ECO:0000313" key="5">
    <source>
        <dbReference type="EMBL" id="NDV36378.1"/>
    </source>
</evidence>
<dbReference type="InterPro" id="IPR050227">
    <property type="entry name" value="Rab"/>
</dbReference>
<dbReference type="Gene3D" id="3.40.50.300">
    <property type="entry name" value="P-loop containing nucleotide triphosphate hydrolases"/>
    <property type="match status" value="1"/>
</dbReference>
<dbReference type="Pfam" id="PF00071">
    <property type="entry name" value="Ras"/>
    <property type="match status" value="1"/>
</dbReference>
<evidence type="ECO:0000256" key="2">
    <source>
        <dbReference type="ARBA" id="ARBA00022741"/>
    </source>
</evidence>
<reference evidence="5" key="1">
    <citation type="journal article" date="2020" name="J. Eukaryot. Microbiol.">
        <title>De novo Sequencing, Assembly and Annotation of the Transcriptome for the Free-Living Testate Amoeba Arcella intermedia.</title>
        <authorList>
            <person name="Ribeiro G.M."/>
            <person name="Porfirio-Sousa A.L."/>
            <person name="Maurer-Alcala X.X."/>
            <person name="Katz L.A."/>
            <person name="Lahr D.J.G."/>
        </authorList>
    </citation>
    <scope>NUCLEOTIDE SEQUENCE</scope>
</reference>
<name>A0A6B2LI69_9EUKA</name>
<dbReference type="PROSITE" id="PS51419">
    <property type="entry name" value="RAB"/>
    <property type="match status" value="1"/>
</dbReference>
<proteinExistence type="inferred from homology"/>
<dbReference type="CDD" id="cd00154">
    <property type="entry name" value="Rab"/>
    <property type="match status" value="1"/>
</dbReference>
<sequence length="188" mass="21035">MGTEAAVKTVQVGERMVKIQLQHSHTFASKEEKSVNPNLYKNVDGVVLVYDLTNMDSWRNVESWYQQMEGKGVVTFLVGNKCDAMFERTVTTFQGSNLAQKYGSAFLEVSALNSTNVEELFVQFAAEIMKTKSVPPSSFQLGDLLGLCNIQNLEEIISKIDLEIKQNGEHLDHLNLKKNVFADVQDLG</sequence>